<dbReference type="Proteomes" id="UP000711811">
    <property type="component" value="Unassembled WGS sequence"/>
</dbReference>
<dbReference type="EMBL" id="SERV01000005">
    <property type="protein sequence ID" value="RYL83096.1"/>
    <property type="molecule type" value="Genomic_DNA"/>
</dbReference>
<dbReference type="InterPro" id="IPR057253">
    <property type="entry name" value="CoiA-like_N"/>
</dbReference>
<feature type="domain" description="Competence protein CoiA-like N-terminal" evidence="1">
    <location>
        <begin position="20"/>
        <end position="50"/>
    </location>
</feature>
<evidence type="ECO:0000259" key="1">
    <source>
        <dbReference type="Pfam" id="PF25164"/>
    </source>
</evidence>
<gene>
    <name evidence="2" type="ORF">A2J79_003048</name>
    <name evidence="3" type="ORF">EWK56_08155</name>
</gene>
<proteinExistence type="predicted"/>
<name>A0A366YTG0_ECOLX</name>
<organism evidence="3 4">
    <name type="scientific">Escherichia coli</name>
    <dbReference type="NCBI Taxonomy" id="562"/>
    <lineage>
        <taxon>Bacteria</taxon>
        <taxon>Pseudomonadati</taxon>
        <taxon>Pseudomonadota</taxon>
        <taxon>Gammaproteobacteria</taxon>
        <taxon>Enterobacterales</taxon>
        <taxon>Enterobacteriaceae</taxon>
        <taxon>Escherichia</taxon>
    </lineage>
</organism>
<dbReference type="Proteomes" id="UP000291778">
    <property type="component" value="Unassembled WGS sequence"/>
</dbReference>
<reference evidence="3 4" key="1">
    <citation type="submission" date="2019-02" db="EMBL/GenBank/DDBJ databases">
        <authorList>
            <person name="Slukin P."/>
            <person name="Fursova N."/>
            <person name="Ermolenko Z."/>
            <person name="Mayskaya N."/>
            <person name="Kislichkina A."/>
            <person name="Mukhina T."/>
            <person name="Sizova A."/>
            <person name="Bogun A."/>
        </authorList>
    </citation>
    <scope>NUCLEOTIDE SEQUENCE [LARGE SCALE GENOMIC DNA]</scope>
    <source>
        <strain evidence="3">SCPM-O-B-8431</strain>
        <strain evidence="4">SCPM-O-B-8431(U15)</strain>
    </source>
</reference>
<dbReference type="AlphaFoldDB" id="A0A366YTG0"/>
<sequence>MNYAIDKFTGTLILAARATKYAQYVCPVCKKGVNLRKGKVIPPYFAHLPGHGTSDCENFVPGNSIIIETIKTISKRYMDLRLLIPVGSNSREWSLELVLPTCNLCRAKITLDVGGRSQTLDMRSMVKSRQIGAELSVKSYRIVSYSGEPDPKFVTEVERECPGLPSEGAAVFTALGRGASKGFPRAQELRCTETFAFLWRHPVAPDFPDELEIKSLASKQGWNLALVTIPEVPSVESISWLKSFTYLPVVPARTSITAIWPFLNQKTSINHVECVHSDTILLSANMAPTSSENVGPTMYAQGSSLLLSAVGVEKSPAFFILNPGENDFVGVSGSIEQDVNLFFSFYKKNVSVPRKYPSIDLVFTKGNKEKTIVSLHQRRCIEVMMEARMFGHKLEYMSMPSGVEGVARIQRQTESSVIKLVSNDDIAAHDKSMRLLSPVALSQLSDCLANLTCHVEIDFLGLGKIFLPSSSMLSLDDGEFIELSPNLRSRILSFILQMGHTLHGFSLNNDFLLVENLVDLQPEPHLLPHYRALVKEVKTNGFECNRFR</sequence>
<accession>A0A366YTG0</accession>
<evidence type="ECO:0000313" key="3">
    <source>
        <dbReference type="EMBL" id="RYL83096.1"/>
    </source>
</evidence>
<comment type="caution">
    <text evidence="3">The sequence shown here is derived from an EMBL/GenBank/DDBJ whole genome shotgun (WGS) entry which is preliminary data.</text>
</comment>
<dbReference type="RefSeq" id="WP_001519244.1">
    <property type="nucleotide sequence ID" value="NZ_BFHM01000038.1"/>
</dbReference>
<reference evidence="2" key="2">
    <citation type="submission" date="2020-02" db="EMBL/GenBank/DDBJ databases">
        <authorList>
            <person name="Ashton P.M."/>
            <person name="Dallman T."/>
            <person name="Nair S."/>
            <person name="De Pinna E."/>
            <person name="Peters T."/>
            <person name="Grant K."/>
        </authorList>
    </citation>
    <scope>NUCLEOTIDE SEQUENCE</scope>
    <source>
        <strain evidence="2">93335</strain>
    </source>
</reference>
<evidence type="ECO:0000313" key="4">
    <source>
        <dbReference type="Proteomes" id="UP000291778"/>
    </source>
</evidence>
<evidence type="ECO:0000313" key="2">
    <source>
        <dbReference type="EMBL" id="EFJ6482663.1"/>
    </source>
</evidence>
<protein>
    <recommendedName>
        <fullName evidence="1">Competence protein CoiA-like N-terminal domain-containing protein</fullName>
    </recommendedName>
</protein>
<dbReference type="EMBL" id="AATCLQ010000022">
    <property type="protein sequence ID" value="EFJ6482663.1"/>
    <property type="molecule type" value="Genomic_DNA"/>
</dbReference>
<dbReference type="Pfam" id="PF25164">
    <property type="entry name" value="CoiA_N"/>
    <property type="match status" value="1"/>
</dbReference>